<organism evidence="1 2">
    <name type="scientific">Streptomyces maoxianensis</name>
    <dbReference type="NCBI Taxonomy" id="1459942"/>
    <lineage>
        <taxon>Bacteria</taxon>
        <taxon>Bacillati</taxon>
        <taxon>Actinomycetota</taxon>
        <taxon>Actinomycetes</taxon>
        <taxon>Kitasatosporales</taxon>
        <taxon>Streptomycetaceae</taxon>
        <taxon>Streptomyces</taxon>
    </lineage>
</organism>
<dbReference type="Proteomes" id="UP001595993">
    <property type="component" value="Unassembled WGS sequence"/>
</dbReference>
<comment type="caution">
    <text evidence="1">The sequence shown here is derived from an EMBL/GenBank/DDBJ whole genome shotgun (WGS) entry which is preliminary data.</text>
</comment>
<gene>
    <name evidence="1" type="ORF">ACFO9E_26540</name>
</gene>
<proteinExistence type="predicted"/>
<keyword evidence="2" id="KW-1185">Reference proteome</keyword>
<reference evidence="2" key="1">
    <citation type="journal article" date="2019" name="Int. J. Syst. Evol. Microbiol.">
        <title>The Global Catalogue of Microorganisms (GCM) 10K type strain sequencing project: providing services to taxonomists for standard genome sequencing and annotation.</title>
        <authorList>
            <consortium name="The Broad Institute Genomics Platform"/>
            <consortium name="The Broad Institute Genome Sequencing Center for Infectious Disease"/>
            <person name="Wu L."/>
            <person name="Ma J."/>
        </authorList>
    </citation>
    <scope>NUCLEOTIDE SEQUENCE [LARGE SCALE GENOMIC DNA]</scope>
    <source>
        <strain evidence="2">CGMCC 4.7139</strain>
    </source>
</reference>
<dbReference type="RefSeq" id="WP_381200304.1">
    <property type="nucleotide sequence ID" value="NZ_JBHSFE010000022.1"/>
</dbReference>
<dbReference type="EMBL" id="JBHSFE010000022">
    <property type="protein sequence ID" value="MFC4611325.1"/>
    <property type="molecule type" value="Genomic_DNA"/>
</dbReference>
<name>A0ABV9GAJ9_9ACTN</name>
<evidence type="ECO:0000313" key="2">
    <source>
        <dbReference type="Proteomes" id="UP001595993"/>
    </source>
</evidence>
<sequence>MSGALAQVGDARPLARLVRIITKPRADGATLALASYRQAEAEKAMDDLRAGVRSCKTFSVDPTFRYERITALPDPGTGDESVSFSFDQVLVGPKEIRVPMTYVVVRSGTTVVNVSAMNIEGNGRPATVPPTLVDAQLRKLVG</sequence>
<protein>
    <submittedName>
        <fullName evidence="1">Uncharacterized protein</fullName>
    </submittedName>
</protein>
<evidence type="ECO:0000313" key="1">
    <source>
        <dbReference type="EMBL" id="MFC4611325.1"/>
    </source>
</evidence>
<accession>A0ABV9GAJ9</accession>